<name>A0A1J5PX47_9ZZZZ</name>
<evidence type="ECO:0000259" key="3">
    <source>
        <dbReference type="PROSITE" id="PS50111"/>
    </source>
</evidence>
<dbReference type="SUPFAM" id="SSF58104">
    <property type="entry name" value="Methyl-accepting chemotaxis protein (MCP) signaling domain"/>
    <property type="match status" value="1"/>
</dbReference>
<dbReference type="GO" id="GO:0004888">
    <property type="term" value="F:transmembrane signaling receptor activity"/>
    <property type="evidence" value="ECO:0007669"/>
    <property type="project" value="InterPro"/>
</dbReference>
<dbReference type="InterPro" id="IPR004090">
    <property type="entry name" value="Chemotax_Me-accpt_rcpt"/>
</dbReference>
<dbReference type="InterPro" id="IPR004089">
    <property type="entry name" value="MCPsignal_dom"/>
</dbReference>
<evidence type="ECO:0000313" key="4">
    <source>
        <dbReference type="EMBL" id="OIQ75618.1"/>
    </source>
</evidence>
<evidence type="ECO:0000256" key="1">
    <source>
        <dbReference type="ARBA" id="ARBA00023224"/>
    </source>
</evidence>
<dbReference type="PANTHER" id="PTHR32089:SF112">
    <property type="entry name" value="LYSOZYME-LIKE PROTEIN-RELATED"/>
    <property type="match status" value="1"/>
</dbReference>
<dbReference type="GO" id="GO:0016020">
    <property type="term" value="C:membrane"/>
    <property type="evidence" value="ECO:0007669"/>
    <property type="project" value="InterPro"/>
</dbReference>
<comment type="similarity">
    <text evidence="2">Belongs to the methyl-accepting chemotaxis (MCP) protein family.</text>
</comment>
<reference evidence="4" key="1">
    <citation type="submission" date="2016-10" db="EMBL/GenBank/DDBJ databases">
        <title>Sequence of Gallionella enrichment culture.</title>
        <authorList>
            <person name="Poehlein A."/>
            <person name="Muehling M."/>
            <person name="Daniel R."/>
        </authorList>
    </citation>
    <scope>NUCLEOTIDE SEQUENCE</scope>
</reference>
<evidence type="ECO:0000256" key="2">
    <source>
        <dbReference type="ARBA" id="ARBA00029447"/>
    </source>
</evidence>
<accession>A0A1J5PX47</accession>
<sequence length="160" mass="16622">MTQLEESSREIGEVVKLIRAIAGQTNLLALNATIEAARAGDAGKGFAVVAAEVKELSQETATATARIADMVAAIQRHTLEATDAINTVTSVVDTISEQQISISGALEEQTATSQEISRGISNVASSAQATASGVDQLRHATSGLTGRAEKLVEFIAQSNE</sequence>
<dbReference type="EMBL" id="MLJW01002110">
    <property type="protein sequence ID" value="OIQ75618.1"/>
    <property type="molecule type" value="Genomic_DNA"/>
</dbReference>
<dbReference type="GO" id="GO:0007165">
    <property type="term" value="P:signal transduction"/>
    <property type="evidence" value="ECO:0007669"/>
    <property type="project" value="UniProtKB-KW"/>
</dbReference>
<dbReference type="Pfam" id="PF00015">
    <property type="entry name" value="MCPsignal"/>
    <property type="match status" value="1"/>
</dbReference>
<proteinExistence type="inferred from homology"/>
<protein>
    <submittedName>
        <fullName evidence="4">Methyl-accepting chemotaxis protein CtpH</fullName>
    </submittedName>
</protein>
<dbReference type="PRINTS" id="PR00260">
    <property type="entry name" value="CHEMTRNSDUCR"/>
</dbReference>
<dbReference type="GO" id="GO:0006935">
    <property type="term" value="P:chemotaxis"/>
    <property type="evidence" value="ECO:0007669"/>
    <property type="project" value="InterPro"/>
</dbReference>
<dbReference type="PANTHER" id="PTHR32089">
    <property type="entry name" value="METHYL-ACCEPTING CHEMOTAXIS PROTEIN MCPB"/>
    <property type="match status" value="1"/>
</dbReference>
<gene>
    <name evidence="4" type="primary">ctpH_16</name>
    <name evidence="4" type="ORF">GALL_427110</name>
</gene>
<dbReference type="SMART" id="SM00283">
    <property type="entry name" value="MA"/>
    <property type="match status" value="1"/>
</dbReference>
<keyword evidence="1" id="KW-0807">Transducer</keyword>
<dbReference type="PROSITE" id="PS50111">
    <property type="entry name" value="CHEMOTAXIS_TRANSDUC_2"/>
    <property type="match status" value="1"/>
</dbReference>
<comment type="caution">
    <text evidence="4">The sequence shown here is derived from an EMBL/GenBank/DDBJ whole genome shotgun (WGS) entry which is preliminary data.</text>
</comment>
<dbReference type="AlphaFoldDB" id="A0A1J5PX47"/>
<dbReference type="Gene3D" id="1.10.287.950">
    <property type="entry name" value="Methyl-accepting chemotaxis protein"/>
    <property type="match status" value="1"/>
</dbReference>
<feature type="domain" description="Methyl-accepting transducer" evidence="3">
    <location>
        <begin position="1"/>
        <end position="145"/>
    </location>
</feature>
<organism evidence="4">
    <name type="scientific">mine drainage metagenome</name>
    <dbReference type="NCBI Taxonomy" id="410659"/>
    <lineage>
        <taxon>unclassified sequences</taxon>
        <taxon>metagenomes</taxon>
        <taxon>ecological metagenomes</taxon>
    </lineage>
</organism>